<dbReference type="EMBL" id="KI894030">
    <property type="protein sequence ID" value="OBR86045.1"/>
    <property type="molecule type" value="Genomic_DNA"/>
</dbReference>
<evidence type="ECO:0000313" key="4">
    <source>
        <dbReference type="Proteomes" id="UP000078595"/>
    </source>
</evidence>
<organism evidence="2">
    <name type="scientific">Kwoniella dejecticola CBS 10117</name>
    <dbReference type="NCBI Taxonomy" id="1296121"/>
    <lineage>
        <taxon>Eukaryota</taxon>
        <taxon>Fungi</taxon>
        <taxon>Dikarya</taxon>
        <taxon>Basidiomycota</taxon>
        <taxon>Agaricomycotina</taxon>
        <taxon>Tremellomycetes</taxon>
        <taxon>Tremellales</taxon>
        <taxon>Cryptococcaceae</taxon>
        <taxon>Kwoniella</taxon>
    </lineage>
</organism>
<evidence type="ECO:0000313" key="2">
    <source>
        <dbReference type="EMBL" id="OBR86045.1"/>
    </source>
</evidence>
<dbReference type="VEuPathDB" id="FungiDB:I303_03763"/>
<evidence type="ECO:0000313" key="3">
    <source>
        <dbReference type="EMBL" id="WWC61166.1"/>
    </source>
</evidence>
<dbReference type="GeneID" id="28967462"/>
<reference evidence="3" key="2">
    <citation type="submission" date="2013-07" db="EMBL/GenBank/DDBJ databases">
        <authorList>
            <consortium name="The Broad Institute Genome Sequencing Platform"/>
            <person name="Cuomo C."/>
            <person name="Litvintseva A."/>
            <person name="Chen Y."/>
            <person name="Heitman J."/>
            <person name="Sun S."/>
            <person name="Springer D."/>
            <person name="Dromer F."/>
            <person name="Young S.K."/>
            <person name="Zeng Q."/>
            <person name="Gargeya S."/>
            <person name="Fitzgerald M."/>
            <person name="Abouelleil A."/>
            <person name="Alvarado L."/>
            <person name="Berlin A.M."/>
            <person name="Chapman S.B."/>
            <person name="Dewar J."/>
            <person name="Goldberg J."/>
            <person name="Griggs A."/>
            <person name="Gujja S."/>
            <person name="Hansen M."/>
            <person name="Howarth C."/>
            <person name="Imamovic A."/>
            <person name="Larimer J."/>
            <person name="McCowan C."/>
            <person name="Murphy C."/>
            <person name="Pearson M."/>
            <person name="Priest M."/>
            <person name="Roberts A."/>
            <person name="Saif S."/>
            <person name="Shea T."/>
            <person name="Sykes S."/>
            <person name="Wortman J."/>
            <person name="Nusbaum C."/>
            <person name="Birren B."/>
        </authorList>
    </citation>
    <scope>NUCLEOTIDE SEQUENCE</scope>
    <source>
        <strain evidence="3">CBS 10117</strain>
    </source>
</reference>
<feature type="region of interest" description="Disordered" evidence="1">
    <location>
        <begin position="216"/>
        <end position="253"/>
    </location>
</feature>
<dbReference type="EMBL" id="CP144533">
    <property type="protein sequence ID" value="WWC61166.1"/>
    <property type="molecule type" value="Genomic_DNA"/>
</dbReference>
<dbReference type="RefSeq" id="XP_018263887.1">
    <property type="nucleotide sequence ID" value="XM_018407079.1"/>
</dbReference>
<evidence type="ECO:0000256" key="1">
    <source>
        <dbReference type="SAM" id="MobiDB-lite"/>
    </source>
</evidence>
<dbReference type="KEGG" id="kdj:28967462"/>
<name>A0A1A6A7L1_9TREE</name>
<keyword evidence="4" id="KW-1185">Reference proteome</keyword>
<proteinExistence type="predicted"/>
<dbReference type="AlphaFoldDB" id="A0A1A6A7L1"/>
<feature type="compositionally biased region" description="Basic and acidic residues" evidence="1">
    <location>
        <begin position="238"/>
        <end position="253"/>
    </location>
</feature>
<reference evidence="3" key="3">
    <citation type="submission" date="2024-02" db="EMBL/GenBank/DDBJ databases">
        <title>Comparative genomics of Cryptococcus and Kwoniella reveals pathogenesis evolution and contrasting modes of karyotype evolution via chromosome fusion or intercentromeric recombination.</title>
        <authorList>
            <person name="Coelho M.A."/>
            <person name="David-Palma M."/>
            <person name="Shea T."/>
            <person name="Bowers K."/>
            <person name="McGinley-Smith S."/>
            <person name="Mohammad A.W."/>
            <person name="Gnirke A."/>
            <person name="Yurkov A.M."/>
            <person name="Nowrousian M."/>
            <person name="Sun S."/>
            <person name="Cuomo C.A."/>
            <person name="Heitman J."/>
        </authorList>
    </citation>
    <scope>NUCLEOTIDE SEQUENCE</scope>
    <source>
        <strain evidence="3">CBS 10117</strain>
    </source>
</reference>
<accession>A0A1A6A7L1</accession>
<sequence>MSSNESFPGSPHFLIAPYVDYPLSTNEHDTASPLQPDANPWFLSRATCADHMSVPLRREWMSRTDDPNVTSRVLKDLSDLSQTDRSQRRIIARKACISDLISETQHQLSAIDPPVKFCNASTGFHVVSILSQAQKDSVILQRRADEGESGSMEFPPSSLAPDYLRRCAVTPLTEREVVFSLIRDNGQDYCRCSFAGPSLASGRRSRGAEYQAPFTLTQKGESATSNYPRMGHEQGMIGRKENREEMSRLSREV</sequence>
<feature type="compositionally biased region" description="Polar residues" evidence="1">
    <location>
        <begin position="216"/>
        <end position="227"/>
    </location>
</feature>
<dbReference type="OrthoDB" id="10456981at2759"/>
<protein>
    <submittedName>
        <fullName evidence="2">Uncharacterized protein</fullName>
    </submittedName>
</protein>
<reference evidence="2" key="1">
    <citation type="submission" date="2013-07" db="EMBL/GenBank/DDBJ databases">
        <title>The Genome Sequence of Cryptococcus dejecticola CBS10117.</title>
        <authorList>
            <consortium name="The Broad Institute Genome Sequencing Platform"/>
            <person name="Cuomo C."/>
            <person name="Litvintseva A."/>
            <person name="Chen Y."/>
            <person name="Heitman J."/>
            <person name="Sun S."/>
            <person name="Springer D."/>
            <person name="Dromer F."/>
            <person name="Young S.K."/>
            <person name="Zeng Q."/>
            <person name="Gargeya S."/>
            <person name="Fitzgerald M."/>
            <person name="Abouelleil A."/>
            <person name="Alvarado L."/>
            <person name="Berlin A.M."/>
            <person name="Chapman S.B."/>
            <person name="Dewar J."/>
            <person name="Goldberg J."/>
            <person name="Griggs A."/>
            <person name="Gujja S."/>
            <person name="Hansen M."/>
            <person name="Howarth C."/>
            <person name="Imamovic A."/>
            <person name="Larimer J."/>
            <person name="McCowan C."/>
            <person name="Murphy C."/>
            <person name="Pearson M."/>
            <person name="Priest M."/>
            <person name="Roberts A."/>
            <person name="Saif S."/>
            <person name="Shea T."/>
            <person name="Sykes S."/>
            <person name="Wortman J."/>
            <person name="Nusbaum C."/>
            <person name="Birren B."/>
        </authorList>
    </citation>
    <scope>NUCLEOTIDE SEQUENCE [LARGE SCALE GENOMIC DNA]</scope>
    <source>
        <strain evidence="2">CBS 10117</strain>
    </source>
</reference>
<dbReference type="Proteomes" id="UP000078595">
    <property type="component" value="Chromosome 4"/>
</dbReference>
<gene>
    <name evidence="2" type="ORF">I303_03763</name>
    <name evidence="3" type="ORF">I303_103746</name>
</gene>